<dbReference type="AlphaFoldDB" id="A0A4Q9MLD0"/>
<evidence type="ECO:0000256" key="2">
    <source>
        <dbReference type="ARBA" id="ARBA00022664"/>
    </source>
</evidence>
<feature type="region of interest" description="Disordered" evidence="7">
    <location>
        <begin position="270"/>
        <end position="296"/>
    </location>
</feature>
<dbReference type="OrthoDB" id="10253254at2759"/>
<dbReference type="PANTHER" id="PTHR18934:SF109">
    <property type="entry name" value="ATP-DEPENDENT RNA HELICASE DHX15 HOMOLOG"/>
    <property type="match status" value="1"/>
</dbReference>
<evidence type="ECO:0000256" key="6">
    <source>
        <dbReference type="ARBA" id="ARBA00047984"/>
    </source>
</evidence>
<evidence type="ECO:0000256" key="4">
    <source>
        <dbReference type="ARBA" id="ARBA00022806"/>
    </source>
</evidence>
<organism evidence="8">
    <name type="scientific">Dichomitus squalens</name>
    <dbReference type="NCBI Taxonomy" id="114155"/>
    <lineage>
        <taxon>Eukaryota</taxon>
        <taxon>Fungi</taxon>
        <taxon>Dikarya</taxon>
        <taxon>Basidiomycota</taxon>
        <taxon>Agaricomycotina</taxon>
        <taxon>Agaricomycetes</taxon>
        <taxon>Polyporales</taxon>
        <taxon>Polyporaceae</taxon>
        <taxon>Dichomitus</taxon>
    </lineage>
</organism>
<keyword evidence="4" id="KW-0547">Nucleotide-binding</keyword>
<comment type="catalytic activity">
    <reaction evidence="6">
        <text>ATP + H2O = ADP + phosphate + H(+)</text>
        <dbReference type="Rhea" id="RHEA:13065"/>
        <dbReference type="ChEBI" id="CHEBI:15377"/>
        <dbReference type="ChEBI" id="CHEBI:15378"/>
        <dbReference type="ChEBI" id="CHEBI:30616"/>
        <dbReference type="ChEBI" id="CHEBI:43474"/>
        <dbReference type="ChEBI" id="CHEBI:456216"/>
        <dbReference type="EC" id="3.6.4.13"/>
    </reaction>
</comment>
<evidence type="ECO:0000256" key="3">
    <source>
        <dbReference type="ARBA" id="ARBA00022801"/>
    </source>
</evidence>
<feature type="region of interest" description="Disordered" evidence="7">
    <location>
        <begin position="36"/>
        <end position="59"/>
    </location>
</feature>
<evidence type="ECO:0000256" key="1">
    <source>
        <dbReference type="ARBA" id="ARBA00012552"/>
    </source>
</evidence>
<evidence type="ECO:0000256" key="5">
    <source>
        <dbReference type="ARBA" id="ARBA00023187"/>
    </source>
</evidence>
<accession>A0A4Q9MLD0</accession>
<dbReference type="EC" id="3.6.4.13" evidence="1"/>
<keyword evidence="4" id="KW-0067">ATP-binding</keyword>
<dbReference type="GO" id="GO:0006397">
    <property type="term" value="P:mRNA processing"/>
    <property type="evidence" value="ECO:0007669"/>
    <property type="project" value="UniProtKB-KW"/>
</dbReference>
<dbReference type="GO" id="GO:0003724">
    <property type="term" value="F:RNA helicase activity"/>
    <property type="evidence" value="ECO:0007669"/>
    <property type="project" value="UniProtKB-EC"/>
</dbReference>
<evidence type="ECO:0000256" key="7">
    <source>
        <dbReference type="SAM" id="MobiDB-lite"/>
    </source>
</evidence>
<dbReference type="PANTHER" id="PTHR18934">
    <property type="entry name" value="ATP-DEPENDENT RNA HELICASE"/>
    <property type="match status" value="1"/>
</dbReference>
<dbReference type="SUPFAM" id="SSF52540">
    <property type="entry name" value="P-loop containing nucleoside triphosphate hydrolases"/>
    <property type="match status" value="1"/>
</dbReference>
<sequence>MRTRELNFPSVHVLRIQLPLSYTAIDWTYVTLPLSDPERDGGRSGASAEYTDPSRLTSPSLSCSWKEVNNSIRFENMTEPGTPFQKYLTDGMLLREATNDPDLKRYSTIIPNEASRAYTGHGYPHGVTEDLAELRSDLTLVPGRTHPVEVFYTQEPESDYVEAAIRTALMINRAEEPGDILLFLTGEGVIEDAYRKLNLEADDLVSQDPESVGPSVCVPWLTPLLASTMAIIPRLSWTWTLSEYAPNYFGLSTFPEGETKRALQRILKKRSVKAADGNRSNGPAGSEPAKRKSKKQ</sequence>
<gene>
    <name evidence="8" type="ORF">BD311DRAFT_866320</name>
</gene>
<keyword evidence="4" id="KW-0347">Helicase</keyword>
<name>A0A4Q9MLD0_9APHY</name>
<dbReference type="Gene3D" id="3.40.50.300">
    <property type="entry name" value="P-loop containing nucleotide triphosphate hydrolases"/>
    <property type="match status" value="2"/>
</dbReference>
<protein>
    <recommendedName>
        <fullName evidence="1">RNA helicase</fullName>
        <ecNumber evidence="1">3.6.4.13</ecNumber>
    </recommendedName>
</protein>
<dbReference type="GO" id="GO:0016787">
    <property type="term" value="F:hydrolase activity"/>
    <property type="evidence" value="ECO:0007669"/>
    <property type="project" value="UniProtKB-KW"/>
</dbReference>
<reference evidence="8" key="1">
    <citation type="submission" date="2019-01" db="EMBL/GenBank/DDBJ databases">
        <title>Draft genome sequences of three monokaryotic isolates of the white-rot basidiomycete fungus Dichomitus squalens.</title>
        <authorList>
            <consortium name="DOE Joint Genome Institute"/>
            <person name="Lopez S.C."/>
            <person name="Andreopoulos B."/>
            <person name="Pangilinan J."/>
            <person name="Lipzen A."/>
            <person name="Riley R."/>
            <person name="Ahrendt S."/>
            <person name="Ng V."/>
            <person name="Barry K."/>
            <person name="Daum C."/>
            <person name="Grigoriev I.V."/>
            <person name="Hilden K.S."/>
            <person name="Makela M.R."/>
            <person name="de Vries R.P."/>
        </authorList>
    </citation>
    <scope>NUCLEOTIDE SEQUENCE [LARGE SCALE GENOMIC DNA]</scope>
    <source>
        <strain evidence="8">OM18370.1</strain>
    </source>
</reference>
<keyword evidence="5" id="KW-0508">mRNA splicing</keyword>
<dbReference type="InterPro" id="IPR027417">
    <property type="entry name" value="P-loop_NTPase"/>
</dbReference>
<dbReference type="GO" id="GO:0003723">
    <property type="term" value="F:RNA binding"/>
    <property type="evidence" value="ECO:0007669"/>
    <property type="project" value="TreeGrafter"/>
</dbReference>
<dbReference type="GO" id="GO:0005681">
    <property type="term" value="C:spliceosomal complex"/>
    <property type="evidence" value="ECO:0007669"/>
    <property type="project" value="TreeGrafter"/>
</dbReference>
<dbReference type="GO" id="GO:0008380">
    <property type="term" value="P:RNA splicing"/>
    <property type="evidence" value="ECO:0007669"/>
    <property type="project" value="UniProtKB-KW"/>
</dbReference>
<keyword evidence="3" id="KW-0378">Hydrolase</keyword>
<evidence type="ECO:0000313" key="8">
    <source>
        <dbReference type="EMBL" id="TBU27082.1"/>
    </source>
</evidence>
<dbReference type="Proteomes" id="UP000292957">
    <property type="component" value="Unassembled WGS sequence"/>
</dbReference>
<proteinExistence type="predicted"/>
<dbReference type="EMBL" id="ML143436">
    <property type="protein sequence ID" value="TBU27082.1"/>
    <property type="molecule type" value="Genomic_DNA"/>
</dbReference>
<keyword evidence="2" id="KW-0507">mRNA processing</keyword>